<dbReference type="Pfam" id="PF17853">
    <property type="entry name" value="GGDEF_2"/>
    <property type="match status" value="1"/>
</dbReference>
<dbReference type="InterPro" id="IPR051448">
    <property type="entry name" value="CdaR-like_regulators"/>
</dbReference>
<evidence type="ECO:0000256" key="1">
    <source>
        <dbReference type="ARBA" id="ARBA00006754"/>
    </source>
</evidence>
<gene>
    <name evidence="4" type="ORF">NK125_07995</name>
</gene>
<evidence type="ECO:0000313" key="5">
    <source>
        <dbReference type="Proteomes" id="UP001523566"/>
    </source>
</evidence>
<dbReference type="Proteomes" id="UP001523566">
    <property type="component" value="Unassembled WGS sequence"/>
</dbReference>
<keyword evidence="5" id="KW-1185">Reference proteome</keyword>
<comment type="caution">
    <text evidence="4">The sequence shown here is derived from an EMBL/GenBank/DDBJ whole genome shotgun (WGS) entry which is preliminary data.</text>
</comment>
<dbReference type="InterPro" id="IPR025736">
    <property type="entry name" value="PucR_C-HTH_dom"/>
</dbReference>
<dbReference type="PANTHER" id="PTHR33744:SF15">
    <property type="entry name" value="CARBOHYDRATE DIACID REGULATOR"/>
    <property type="match status" value="1"/>
</dbReference>
<evidence type="ECO:0000259" key="3">
    <source>
        <dbReference type="Pfam" id="PF17853"/>
    </source>
</evidence>
<dbReference type="SUPFAM" id="SSF46689">
    <property type="entry name" value="Homeodomain-like"/>
    <property type="match status" value="1"/>
</dbReference>
<dbReference type="Pfam" id="PF13556">
    <property type="entry name" value="HTH_30"/>
    <property type="match status" value="1"/>
</dbReference>
<name>A0ABT1E934_9FIRM</name>
<organism evidence="4 5">
    <name type="scientific">Aequitasia blattaphilus</name>
    <dbReference type="NCBI Taxonomy" id="2949332"/>
    <lineage>
        <taxon>Bacteria</taxon>
        <taxon>Bacillati</taxon>
        <taxon>Bacillota</taxon>
        <taxon>Clostridia</taxon>
        <taxon>Lachnospirales</taxon>
        <taxon>Lachnospiraceae</taxon>
        <taxon>Aequitasia</taxon>
    </lineage>
</organism>
<protein>
    <submittedName>
        <fullName evidence="4">Helix-turn-helix domain-containing protein</fullName>
    </submittedName>
</protein>
<evidence type="ECO:0000259" key="2">
    <source>
        <dbReference type="Pfam" id="PF13556"/>
    </source>
</evidence>
<dbReference type="RefSeq" id="WP_262066136.1">
    <property type="nucleotide sequence ID" value="NZ_JAMXOD010000010.1"/>
</dbReference>
<sequence>MGDKEKLKRSLRNLEKITGLSMEIDWNQELDVDFAVAQIDGMIGAYKEKYNTSYFLQNLITGNLEQGNIVEGAAKLHISLEEKRTLFLIEIASKNYSMTETLLKQLFHDKRNTYLVKISKNRLAVLYPIKEQEDLFDLGNTIVDTINMELYVNAKLSFSQTFDSLLDLEGAYKKAHMTMEIGKIFQFGKNVFPYNDLGIGQMIREVPYDVCRNFLLEVFKGEIPDFLDEEYLIMVHTFFTNNLNIAETARGLHMHRNTLIYRIEQLEKKTGMDIRKFEDALVFKVALMVVNYLKIERVLI</sequence>
<dbReference type="EMBL" id="JAMZFW010000010">
    <property type="protein sequence ID" value="MCP1102349.1"/>
    <property type="molecule type" value="Genomic_DNA"/>
</dbReference>
<feature type="domain" description="PucR C-terminal helix-turn-helix" evidence="2">
    <location>
        <begin position="234"/>
        <end position="288"/>
    </location>
</feature>
<evidence type="ECO:0000313" key="4">
    <source>
        <dbReference type="EMBL" id="MCP1102349.1"/>
    </source>
</evidence>
<comment type="similarity">
    <text evidence="1">Belongs to the CdaR family.</text>
</comment>
<dbReference type="InterPro" id="IPR042070">
    <property type="entry name" value="PucR_C-HTH_sf"/>
</dbReference>
<dbReference type="InterPro" id="IPR041522">
    <property type="entry name" value="CdaR_GGDEF"/>
</dbReference>
<proteinExistence type="inferred from homology"/>
<dbReference type="PANTHER" id="PTHR33744">
    <property type="entry name" value="CARBOHYDRATE DIACID REGULATOR"/>
    <property type="match status" value="1"/>
</dbReference>
<dbReference type="Gene3D" id="1.10.10.2840">
    <property type="entry name" value="PucR C-terminal helix-turn-helix domain"/>
    <property type="match status" value="1"/>
</dbReference>
<dbReference type="InterPro" id="IPR009057">
    <property type="entry name" value="Homeodomain-like_sf"/>
</dbReference>
<accession>A0ABT1E934</accession>
<feature type="domain" description="CdaR GGDEF-like" evidence="3">
    <location>
        <begin position="62"/>
        <end position="180"/>
    </location>
</feature>
<reference evidence="4 5" key="1">
    <citation type="journal article" date="2022" name="Genome Biol. Evol.">
        <title>Host diet, physiology and behaviors set the stage for Lachnospiraceae cladogenesis.</title>
        <authorList>
            <person name="Vera-Ponce De Leon A."/>
            <person name="Schneider M."/>
            <person name="Jahnes B.C."/>
            <person name="Sadowski V."/>
            <person name="Camuy-Velez L.A."/>
            <person name="Duan J."/>
            <person name="Sabree Z.L."/>
        </authorList>
    </citation>
    <scope>NUCLEOTIDE SEQUENCE [LARGE SCALE GENOMIC DNA]</scope>
    <source>
        <strain evidence="4 5">PAL113</strain>
    </source>
</reference>